<evidence type="ECO:0000313" key="4">
    <source>
        <dbReference type="Proteomes" id="UP000287866"/>
    </source>
</evidence>
<keyword evidence="2" id="KW-0812">Transmembrane</keyword>
<evidence type="ECO:0008006" key="5">
    <source>
        <dbReference type="Google" id="ProtNLM"/>
    </source>
</evidence>
<proteinExistence type="predicted"/>
<feature type="region of interest" description="Disordered" evidence="1">
    <location>
        <begin position="430"/>
        <end position="483"/>
    </location>
</feature>
<keyword evidence="2" id="KW-1133">Transmembrane helix</keyword>
<name>A0A8T6R0B8_9MICO</name>
<feature type="transmembrane region" description="Helical" evidence="2">
    <location>
        <begin position="158"/>
        <end position="190"/>
    </location>
</feature>
<organism evidence="3 4">
    <name type="scientific">Phycicoccus flavus</name>
    <dbReference type="NCBI Taxonomy" id="2502783"/>
    <lineage>
        <taxon>Bacteria</taxon>
        <taxon>Bacillati</taxon>
        <taxon>Actinomycetota</taxon>
        <taxon>Actinomycetes</taxon>
        <taxon>Micrococcales</taxon>
        <taxon>Intrasporangiaceae</taxon>
        <taxon>Phycicoccus</taxon>
    </lineage>
</organism>
<feature type="transmembrane region" description="Helical" evidence="2">
    <location>
        <begin position="196"/>
        <end position="221"/>
    </location>
</feature>
<evidence type="ECO:0000313" key="3">
    <source>
        <dbReference type="EMBL" id="NHA67132.1"/>
    </source>
</evidence>
<feature type="transmembrane region" description="Helical" evidence="2">
    <location>
        <begin position="288"/>
        <end position="309"/>
    </location>
</feature>
<protein>
    <recommendedName>
        <fullName evidence="5">DUF2029 domain-containing protein</fullName>
    </recommendedName>
</protein>
<evidence type="ECO:0000256" key="1">
    <source>
        <dbReference type="SAM" id="MobiDB-lite"/>
    </source>
</evidence>
<dbReference type="RefSeq" id="WP_165566209.1">
    <property type="nucleotide sequence ID" value="NZ_SAYU02000007.1"/>
</dbReference>
<feature type="transmembrane region" description="Helical" evidence="2">
    <location>
        <begin position="233"/>
        <end position="257"/>
    </location>
</feature>
<feature type="transmembrane region" description="Helical" evidence="2">
    <location>
        <begin position="321"/>
        <end position="349"/>
    </location>
</feature>
<sequence length="483" mass="49760">MADQAGVPRLPTGLDGLLGGRRGTRAPRRPRGVAALAPVVALAAVPLLVAVFRQVSCAREGWQGEVPIWRQCGAPVIASLVDDGAGRGLGGYLSGEVPLDVPVLRGLVTTFLASLSPGTGLAEQRWFLVWWSLLAAAGVAALVLLVGTARGLPRADPVAVALSPVLALAVLLSGDLVAVVPATAAVWAWTRRRPELAGALVAVALLGGRPALVVLLALAVLPPPGLRHATRRLLRSAAITLVLVVGPVAALDLGLLLRPVQAWWGNGAGPGSLLLVPGLAARPLDPAATAVASLLGLLLAAGLVLVLAARRPTPPVPDVVLLGLVVVLLTGVSFPAGAALWLVPFVALAGLRWRDHLLWAGAEAVHLVAYYGWLDATNDPAHGLPPGWYATAMALRILAVGRLGWVMWARASWGVPDPLPAESGAEVIASTPTWAPDPGRARGEDWVPGRTPGTLDRLPVRRPVDNSGAAVGDDAYPPVTEGP</sequence>
<dbReference type="AlphaFoldDB" id="A0A8T6R0B8"/>
<keyword evidence="2" id="KW-0472">Membrane</keyword>
<reference evidence="3" key="1">
    <citation type="submission" date="2020-03" db="EMBL/GenBank/DDBJ databases">
        <title>Phycicoccus flavus sp. nov., a novel endophytic actinobacterium isolated from branch of Kandelia candel.</title>
        <authorList>
            <person name="Tuo L."/>
        </authorList>
    </citation>
    <scope>NUCLEOTIDE SEQUENCE</scope>
    <source>
        <strain evidence="3">CMS6Z-2</strain>
    </source>
</reference>
<dbReference type="Proteomes" id="UP000287866">
    <property type="component" value="Unassembled WGS sequence"/>
</dbReference>
<dbReference type="EMBL" id="SAYU02000007">
    <property type="protein sequence ID" value="NHA67132.1"/>
    <property type="molecule type" value="Genomic_DNA"/>
</dbReference>
<accession>A0A8T6R0B8</accession>
<keyword evidence="4" id="KW-1185">Reference proteome</keyword>
<comment type="caution">
    <text evidence="3">The sequence shown here is derived from an EMBL/GenBank/DDBJ whole genome shotgun (WGS) entry which is preliminary data.</text>
</comment>
<gene>
    <name evidence="3" type="ORF">EPD83_003545</name>
</gene>
<feature type="transmembrane region" description="Helical" evidence="2">
    <location>
        <begin position="32"/>
        <end position="52"/>
    </location>
</feature>
<evidence type="ECO:0000256" key="2">
    <source>
        <dbReference type="SAM" id="Phobius"/>
    </source>
</evidence>
<feature type="region of interest" description="Disordered" evidence="1">
    <location>
        <begin position="1"/>
        <end position="28"/>
    </location>
</feature>
<feature type="transmembrane region" description="Helical" evidence="2">
    <location>
        <begin position="126"/>
        <end position="146"/>
    </location>
</feature>